<dbReference type="SUPFAM" id="SSF54236">
    <property type="entry name" value="Ubiquitin-like"/>
    <property type="match status" value="1"/>
</dbReference>
<evidence type="ECO:0000256" key="1">
    <source>
        <dbReference type="ARBA" id="ARBA00022723"/>
    </source>
</evidence>
<dbReference type="InterPro" id="IPR050158">
    <property type="entry name" value="Ubiquitin_ubiquitin-like"/>
</dbReference>
<evidence type="ECO:0000259" key="4">
    <source>
        <dbReference type="PROSITE" id="PS50053"/>
    </source>
</evidence>
<dbReference type="PRINTS" id="PR00348">
    <property type="entry name" value="UBIQUITIN"/>
</dbReference>
<keyword evidence="6" id="KW-1185">Reference proteome</keyword>
<protein>
    <recommendedName>
        <fullName evidence="4">Ubiquitin-like domain-containing protein</fullName>
    </recommendedName>
</protein>
<evidence type="ECO:0000256" key="2">
    <source>
        <dbReference type="ARBA" id="ARBA00022771"/>
    </source>
</evidence>
<keyword evidence="1" id="KW-0479">Metal-binding</keyword>
<gene>
    <name evidence="5" type="ORF">BJ212DRAFT_1348834</name>
</gene>
<proteinExistence type="predicted"/>
<keyword evidence="2" id="KW-0863">Zinc-finger</keyword>
<evidence type="ECO:0000313" key="5">
    <source>
        <dbReference type="EMBL" id="KAG1818121.1"/>
    </source>
</evidence>
<organism evidence="5 6">
    <name type="scientific">Suillus subaureus</name>
    <dbReference type="NCBI Taxonomy" id="48587"/>
    <lineage>
        <taxon>Eukaryota</taxon>
        <taxon>Fungi</taxon>
        <taxon>Dikarya</taxon>
        <taxon>Basidiomycota</taxon>
        <taxon>Agaricomycotina</taxon>
        <taxon>Agaricomycetes</taxon>
        <taxon>Agaricomycetidae</taxon>
        <taxon>Boletales</taxon>
        <taxon>Suillineae</taxon>
        <taxon>Suillaceae</taxon>
        <taxon>Suillus</taxon>
    </lineage>
</organism>
<dbReference type="GeneID" id="64629452"/>
<evidence type="ECO:0000256" key="3">
    <source>
        <dbReference type="ARBA" id="ARBA00022833"/>
    </source>
</evidence>
<dbReference type="InterPro" id="IPR029071">
    <property type="entry name" value="Ubiquitin-like_domsf"/>
</dbReference>
<dbReference type="PANTHER" id="PTHR10666">
    <property type="entry name" value="UBIQUITIN"/>
    <property type="match status" value="1"/>
</dbReference>
<dbReference type="RefSeq" id="XP_041194181.1">
    <property type="nucleotide sequence ID" value="XM_041335435.1"/>
</dbReference>
<dbReference type="InterPro" id="IPR017907">
    <property type="entry name" value="Znf_RING_CS"/>
</dbReference>
<keyword evidence="3" id="KW-0862">Zinc</keyword>
<dbReference type="Pfam" id="PF00240">
    <property type="entry name" value="ubiquitin"/>
    <property type="match status" value="1"/>
</dbReference>
<sequence length="554" mass="60744">MHIPTMSRDSPVKVTSGKSLYGPNDFQINEDEPLISFFNHCLPREPLSAKLPRHGNECSTDRLSVDSDSLQISFRRTVRVPETGEPNNLPPGLGAFPLYNVSEFSHVLPQDMVEKGGLFFAMYQREAMWLQFNSNKKFAIRIYVGGVNGITGEPMIPNMATLLKRQNGVEKKQDYIIVPEQPWVDGIATGPGIVKQFVAVPYGSGYSIEYQITGSETTSGIQFEVIPAYETSVRFKGVDIYRTPHELGLSLGSEMTMTNLKILPSPTTTYSGMSLFVKTLTGKTITLWAESCDTIHALKSKIQDKEGVPPDQQRLILTGNELQDGLTLSDCNIQKNSTILLVLRLRGGGELLPTMSFGAGGMIKQAINEDCNNPRIWDAERAKVFNVQVLNAAHFEHITKMMAPPTPVDVKVYTAAGLPFFDIFNEVPTDIHGYDAFKTIKSVSMLDRVMGEGTGVTYEPGVGVPLQKCKCQNNMLGCVIRPCNHAVCSECASYGSCTWCPVCKKSVTKVVGIAGPMGAPGMESVPKLPVVLLEMTQVDDGREKFVSIVRGGTK</sequence>
<dbReference type="SMART" id="SM00213">
    <property type="entry name" value="UBQ"/>
    <property type="match status" value="1"/>
</dbReference>
<dbReference type="GO" id="GO:0008270">
    <property type="term" value="F:zinc ion binding"/>
    <property type="evidence" value="ECO:0007669"/>
    <property type="project" value="UniProtKB-KW"/>
</dbReference>
<dbReference type="FunFam" id="3.10.20.90:FF:000160">
    <property type="entry name" value="Polyubiquitin-C"/>
    <property type="match status" value="1"/>
</dbReference>
<dbReference type="PROSITE" id="PS00518">
    <property type="entry name" value="ZF_RING_1"/>
    <property type="match status" value="1"/>
</dbReference>
<dbReference type="InterPro" id="IPR000626">
    <property type="entry name" value="Ubiquitin-like_dom"/>
</dbReference>
<evidence type="ECO:0000313" key="6">
    <source>
        <dbReference type="Proteomes" id="UP000807769"/>
    </source>
</evidence>
<comment type="caution">
    <text evidence="5">The sequence shown here is derived from an EMBL/GenBank/DDBJ whole genome shotgun (WGS) entry which is preliminary data.</text>
</comment>
<dbReference type="InterPro" id="IPR019954">
    <property type="entry name" value="Ubiquitin_CS"/>
</dbReference>
<dbReference type="InterPro" id="IPR019956">
    <property type="entry name" value="Ubiquitin_dom"/>
</dbReference>
<dbReference type="OrthoDB" id="428577at2759"/>
<dbReference type="Gene3D" id="3.10.20.90">
    <property type="entry name" value="Phosphatidylinositol 3-kinase Catalytic Subunit, Chain A, domain 1"/>
    <property type="match status" value="1"/>
</dbReference>
<dbReference type="Proteomes" id="UP000807769">
    <property type="component" value="Unassembled WGS sequence"/>
</dbReference>
<dbReference type="PROSITE" id="PS50053">
    <property type="entry name" value="UBIQUITIN_2"/>
    <property type="match status" value="1"/>
</dbReference>
<name>A0A9P7JE93_9AGAM</name>
<reference evidence="5" key="1">
    <citation type="journal article" date="2020" name="New Phytol.">
        <title>Comparative genomics reveals dynamic genome evolution in host specialist ectomycorrhizal fungi.</title>
        <authorList>
            <person name="Lofgren L.A."/>
            <person name="Nguyen N.H."/>
            <person name="Vilgalys R."/>
            <person name="Ruytinx J."/>
            <person name="Liao H.L."/>
            <person name="Branco S."/>
            <person name="Kuo A."/>
            <person name="LaButti K."/>
            <person name="Lipzen A."/>
            <person name="Andreopoulos W."/>
            <person name="Pangilinan J."/>
            <person name="Riley R."/>
            <person name="Hundley H."/>
            <person name="Na H."/>
            <person name="Barry K."/>
            <person name="Grigoriev I.V."/>
            <person name="Stajich J.E."/>
            <person name="Kennedy P.G."/>
        </authorList>
    </citation>
    <scope>NUCLEOTIDE SEQUENCE</scope>
    <source>
        <strain evidence="5">MN1</strain>
    </source>
</reference>
<dbReference type="EMBL" id="JABBWG010000012">
    <property type="protein sequence ID" value="KAG1818121.1"/>
    <property type="molecule type" value="Genomic_DNA"/>
</dbReference>
<dbReference type="PROSITE" id="PS00299">
    <property type="entry name" value="UBIQUITIN_1"/>
    <property type="match status" value="1"/>
</dbReference>
<dbReference type="AlphaFoldDB" id="A0A9P7JE93"/>
<accession>A0A9P7JE93</accession>
<feature type="domain" description="Ubiquitin-like" evidence="4">
    <location>
        <begin position="273"/>
        <end position="348"/>
    </location>
</feature>